<feature type="region of interest" description="Disordered" evidence="1">
    <location>
        <begin position="1"/>
        <end position="32"/>
    </location>
</feature>
<protein>
    <submittedName>
        <fullName evidence="2">Uncharacterized protein</fullName>
    </submittedName>
</protein>
<dbReference type="AlphaFoldDB" id="A0AAV4R7S5"/>
<proteinExistence type="predicted"/>
<evidence type="ECO:0000313" key="3">
    <source>
        <dbReference type="Proteomes" id="UP001054837"/>
    </source>
</evidence>
<evidence type="ECO:0000256" key="1">
    <source>
        <dbReference type="SAM" id="MobiDB-lite"/>
    </source>
</evidence>
<keyword evidence="3" id="KW-1185">Reference proteome</keyword>
<name>A0AAV4R7S5_9ARAC</name>
<reference evidence="2 3" key="1">
    <citation type="submission" date="2021-06" db="EMBL/GenBank/DDBJ databases">
        <title>Caerostris darwini draft genome.</title>
        <authorList>
            <person name="Kono N."/>
            <person name="Arakawa K."/>
        </authorList>
    </citation>
    <scope>NUCLEOTIDE SEQUENCE [LARGE SCALE GENOMIC DNA]</scope>
</reference>
<comment type="caution">
    <text evidence="2">The sequence shown here is derived from an EMBL/GenBank/DDBJ whole genome shotgun (WGS) entry which is preliminary data.</text>
</comment>
<gene>
    <name evidence="2" type="ORF">CDAR_605891</name>
</gene>
<evidence type="ECO:0000313" key="2">
    <source>
        <dbReference type="EMBL" id="GIY17775.1"/>
    </source>
</evidence>
<accession>A0AAV4R7S5</accession>
<organism evidence="2 3">
    <name type="scientific">Caerostris darwini</name>
    <dbReference type="NCBI Taxonomy" id="1538125"/>
    <lineage>
        <taxon>Eukaryota</taxon>
        <taxon>Metazoa</taxon>
        <taxon>Ecdysozoa</taxon>
        <taxon>Arthropoda</taxon>
        <taxon>Chelicerata</taxon>
        <taxon>Arachnida</taxon>
        <taxon>Araneae</taxon>
        <taxon>Araneomorphae</taxon>
        <taxon>Entelegynae</taxon>
        <taxon>Araneoidea</taxon>
        <taxon>Araneidae</taxon>
        <taxon>Caerostris</taxon>
    </lineage>
</organism>
<dbReference type="EMBL" id="BPLQ01005833">
    <property type="protein sequence ID" value="GIY17775.1"/>
    <property type="molecule type" value="Genomic_DNA"/>
</dbReference>
<dbReference type="Proteomes" id="UP001054837">
    <property type="component" value="Unassembled WGS sequence"/>
</dbReference>
<sequence>MPEITKDNENPIQEENHHLNTEVEKVEERTPSEKTKIKLMAKNNRNKRLNSDTVICNPKNRAQMPKKTVLKSLNFKNNALSKAIQIYVERKKKALKEKTGRDLSPIKNKKVINKSKKYGLPKKAEIKKKLQGRKNIKK</sequence>